<name>A0ABS2GMI5_9FIRM</name>
<gene>
    <name evidence="3" type="ORF">H9X81_03625</name>
</gene>
<feature type="transmembrane region" description="Helical" evidence="1">
    <location>
        <begin position="47"/>
        <end position="69"/>
    </location>
</feature>
<dbReference type="Pfam" id="PF13630">
    <property type="entry name" value="SdpI"/>
    <property type="match status" value="1"/>
</dbReference>
<protein>
    <submittedName>
        <fullName evidence="3">SdpI family protein</fullName>
    </submittedName>
</protein>
<dbReference type="InterPro" id="IPR025962">
    <property type="entry name" value="SdpI/YhfL"/>
</dbReference>
<reference evidence="3 4" key="1">
    <citation type="journal article" date="2021" name="Sci. Rep.">
        <title>The distribution of antibiotic resistance genes in chicken gut microbiota commensals.</title>
        <authorList>
            <person name="Juricova H."/>
            <person name="Matiasovicova J."/>
            <person name="Kubasova T."/>
            <person name="Cejkova D."/>
            <person name="Rychlik I."/>
        </authorList>
    </citation>
    <scope>NUCLEOTIDE SEQUENCE [LARGE SCALE GENOMIC DNA]</scope>
    <source>
        <strain evidence="3 4">An564</strain>
    </source>
</reference>
<feature type="transmembrane region" description="Helical" evidence="1">
    <location>
        <begin position="165"/>
        <end position="181"/>
    </location>
</feature>
<dbReference type="EMBL" id="JACSNR010000002">
    <property type="protein sequence ID" value="MBM6922784.1"/>
    <property type="molecule type" value="Genomic_DNA"/>
</dbReference>
<accession>A0ABS2GMI5</accession>
<dbReference type="PANTHER" id="PTHR37810:SF5">
    <property type="entry name" value="IMMUNITY PROTEIN SDPI"/>
    <property type="match status" value="1"/>
</dbReference>
<keyword evidence="1" id="KW-0472">Membrane</keyword>
<evidence type="ECO:0000259" key="2">
    <source>
        <dbReference type="Pfam" id="PF07853"/>
    </source>
</evidence>
<feature type="transmembrane region" description="Helical" evidence="1">
    <location>
        <begin position="187"/>
        <end position="209"/>
    </location>
</feature>
<keyword evidence="4" id="KW-1185">Reference proteome</keyword>
<feature type="transmembrane region" description="Helical" evidence="1">
    <location>
        <begin position="7"/>
        <end position="27"/>
    </location>
</feature>
<dbReference type="InterPro" id="IPR012867">
    <property type="entry name" value="DUF1648"/>
</dbReference>
<evidence type="ECO:0000313" key="4">
    <source>
        <dbReference type="Proteomes" id="UP000724149"/>
    </source>
</evidence>
<proteinExistence type="predicted"/>
<keyword evidence="1" id="KW-1133">Transmembrane helix</keyword>
<feature type="transmembrane region" description="Helical" evidence="1">
    <location>
        <begin position="115"/>
        <end position="132"/>
    </location>
</feature>
<dbReference type="PANTHER" id="PTHR37810">
    <property type="entry name" value="IMMUNITY PROTEIN SDPI"/>
    <property type="match status" value="1"/>
</dbReference>
<evidence type="ECO:0000256" key="1">
    <source>
        <dbReference type="SAM" id="Phobius"/>
    </source>
</evidence>
<dbReference type="RefSeq" id="WP_204719887.1">
    <property type="nucleotide sequence ID" value="NZ_JACSNR010000002.1"/>
</dbReference>
<evidence type="ECO:0000313" key="3">
    <source>
        <dbReference type="EMBL" id="MBM6922784.1"/>
    </source>
</evidence>
<feature type="domain" description="DUF1648" evidence="2">
    <location>
        <begin position="12"/>
        <end position="53"/>
    </location>
</feature>
<organism evidence="3 4">
    <name type="scientific">Hydrogenoanaerobacterium saccharovorans</name>
    <dbReference type="NCBI Taxonomy" id="474960"/>
    <lineage>
        <taxon>Bacteria</taxon>
        <taxon>Bacillati</taxon>
        <taxon>Bacillota</taxon>
        <taxon>Clostridia</taxon>
        <taxon>Eubacteriales</taxon>
        <taxon>Oscillospiraceae</taxon>
        <taxon>Hydrogenoanaerobacterium</taxon>
    </lineage>
</organism>
<keyword evidence="1" id="KW-0812">Transmembrane</keyword>
<dbReference type="Proteomes" id="UP000724149">
    <property type="component" value="Unassembled WGS sequence"/>
</dbReference>
<comment type="caution">
    <text evidence="3">The sequence shown here is derived from an EMBL/GenBank/DDBJ whole genome shotgun (WGS) entry which is preliminary data.</text>
</comment>
<dbReference type="InterPro" id="IPR026272">
    <property type="entry name" value="SdpI"/>
</dbReference>
<feature type="transmembrane region" description="Helical" evidence="1">
    <location>
        <begin position="81"/>
        <end position="103"/>
    </location>
</feature>
<sequence>MIRKNMVFLWVTALLPLLLCLWFYPQLPELIPTNFNNGEITKYGPKATIWIIGGLGPVIALLFTLLPMVDPRRRNYDRLGSRYNLLAGGVNLFLLMMTGLIIAESLRPGSLRVENLVIAAIGLLFAMMGNFMPKAGSNFAFGIRNMWTLSSETVWKRTHRMAGKLWFAGGLVLFLLGLSPLEKMALYAPAVAIFLVLGLVPTAYSFLLWRQENPNPGH</sequence>
<dbReference type="PIRSF" id="PIRSF038959">
    <property type="entry name" value="SdpI"/>
    <property type="match status" value="1"/>
</dbReference>
<dbReference type="Pfam" id="PF07853">
    <property type="entry name" value="DUF1648"/>
    <property type="match status" value="1"/>
</dbReference>